<dbReference type="CDD" id="cd03392">
    <property type="entry name" value="PAP2_like_2"/>
    <property type="match status" value="1"/>
</dbReference>
<sequence>MRELSLRLSFALLLCIVFAGIFAYIATGIQNETIHRFDHTIIDIVQGWETPALTPIMKAFTWIGSTTVVICLIVIGFALLFWVFRKHSQAYFFFFVLIGTGALNQILKFIFRRERPDFHRLVDISGYSFPSGHTMMAFSLYAISAFIAIRNLKSIVSKIVVSLLAIIMFASIAISRIYLGVHYPSDVVGGMAASAFWLIIATSVYSYYQKRKKQQLDRRFSRQ</sequence>
<protein>
    <submittedName>
        <fullName evidence="3">Phosphatase PAP2 family protein</fullName>
    </submittedName>
</protein>
<dbReference type="InterPro" id="IPR000326">
    <property type="entry name" value="PAP2/HPO"/>
</dbReference>
<dbReference type="Proteomes" id="UP001597231">
    <property type="component" value="Unassembled WGS sequence"/>
</dbReference>
<dbReference type="Pfam" id="PF01569">
    <property type="entry name" value="PAP2"/>
    <property type="match status" value="1"/>
</dbReference>
<accession>A0ABW3TWB9</accession>
<dbReference type="SMART" id="SM00014">
    <property type="entry name" value="acidPPc"/>
    <property type="match status" value="1"/>
</dbReference>
<evidence type="ECO:0000256" key="1">
    <source>
        <dbReference type="SAM" id="Phobius"/>
    </source>
</evidence>
<organism evidence="3 4">
    <name type="scientific">Sporosarcina contaminans</name>
    <dbReference type="NCBI Taxonomy" id="633403"/>
    <lineage>
        <taxon>Bacteria</taxon>
        <taxon>Bacillati</taxon>
        <taxon>Bacillota</taxon>
        <taxon>Bacilli</taxon>
        <taxon>Bacillales</taxon>
        <taxon>Caryophanaceae</taxon>
        <taxon>Sporosarcina</taxon>
    </lineage>
</organism>
<gene>
    <name evidence="3" type="ORF">ACFQ38_08320</name>
</gene>
<keyword evidence="1" id="KW-0472">Membrane</keyword>
<evidence type="ECO:0000313" key="3">
    <source>
        <dbReference type="EMBL" id="MFD1205106.1"/>
    </source>
</evidence>
<dbReference type="Gene3D" id="1.20.144.10">
    <property type="entry name" value="Phosphatidic acid phosphatase type 2/haloperoxidase"/>
    <property type="match status" value="2"/>
</dbReference>
<feature type="transmembrane region" description="Helical" evidence="1">
    <location>
        <begin position="187"/>
        <end position="208"/>
    </location>
</feature>
<feature type="transmembrane region" description="Helical" evidence="1">
    <location>
        <begin position="91"/>
        <end position="111"/>
    </location>
</feature>
<dbReference type="RefSeq" id="WP_336824075.1">
    <property type="nucleotide sequence ID" value="NZ_JBHTLT010000039.1"/>
</dbReference>
<reference evidence="4" key="1">
    <citation type="journal article" date="2019" name="Int. J. Syst. Evol. Microbiol.">
        <title>The Global Catalogue of Microorganisms (GCM) 10K type strain sequencing project: providing services to taxonomists for standard genome sequencing and annotation.</title>
        <authorList>
            <consortium name="The Broad Institute Genomics Platform"/>
            <consortium name="The Broad Institute Genome Sequencing Center for Infectious Disease"/>
            <person name="Wu L."/>
            <person name="Ma J."/>
        </authorList>
    </citation>
    <scope>NUCLEOTIDE SEQUENCE [LARGE SCALE GENOMIC DNA]</scope>
    <source>
        <strain evidence="4">CCUG 53915</strain>
    </source>
</reference>
<dbReference type="PANTHER" id="PTHR14969">
    <property type="entry name" value="SPHINGOSINE-1-PHOSPHATE PHOSPHOHYDROLASE"/>
    <property type="match status" value="1"/>
</dbReference>
<evidence type="ECO:0000259" key="2">
    <source>
        <dbReference type="SMART" id="SM00014"/>
    </source>
</evidence>
<proteinExistence type="predicted"/>
<keyword evidence="1" id="KW-0812">Transmembrane</keyword>
<dbReference type="EMBL" id="JBHTLT010000039">
    <property type="protein sequence ID" value="MFD1205106.1"/>
    <property type="molecule type" value="Genomic_DNA"/>
</dbReference>
<keyword evidence="1" id="KW-1133">Transmembrane helix</keyword>
<dbReference type="PANTHER" id="PTHR14969:SF13">
    <property type="entry name" value="AT30094P"/>
    <property type="match status" value="1"/>
</dbReference>
<evidence type="ECO:0000313" key="4">
    <source>
        <dbReference type="Proteomes" id="UP001597231"/>
    </source>
</evidence>
<comment type="caution">
    <text evidence="3">The sequence shown here is derived from an EMBL/GenBank/DDBJ whole genome shotgun (WGS) entry which is preliminary data.</text>
</comment>
<feature type="transmembrane region" description="Helical" evidence="1">
    <location>
        <begin position="131"/>
        <end position="149"/>
    </location>
</feature>
<keyword evidence="4" id="KW-1185">Reference proteome</keyword>
<feature type="transmembrane region" description="Helical" evidence="1">
    <location>
        <begin position="59"/>
        <end position="84"/>
    </location>
</feature>
<feature type="domain" description="Phosphatidic acid phosphatase type 2/haloperoxidase" evidence="2">
    <location>
        <begin position="90"/>
        <end position="202"/>
    </location>
</feature>
<name>A0ABW3TWB9_9BACL</name>
<dbReference type="InterPro" id="IPR036938">
    <property type="entry name" value="PAP2/HPO_sf"/>
</dbReference>
<dbReference type="SUPFAM" id="SSF48317">
    <property type="entry name" value="Acid phosphatase/Vanadium-dependent haloperoxidase"/>
    <property type="match status" value="1"/>
</dbReference>
<feature type="transmembrane region" description="Helical" evidence="1">
    <location>
        <begin position="161"/>
        <end position="181"/>
    </location>
</feature>